<dbReference type="Gene3D" id="3.20.80.10">
    <property type="entry name" value="Regulatory factor, effector binding domain"/>
    <property type="match status" value="1"/>
</dbReference>
<dbReference type="EMBL" id="CP006721">
    <property type="protein sequence ID" value="AGX41485.1"/>
    <property type="molecule type" value="Genomic_DNA"/>
</dbReference>
<dbReference type="AlphaFoldDB" id="U5MLM2"/>
<dbReference type="PATRIC" id="fig|1345695.3.peg.404"/>
<sequence length="49" mass="5739">MIDTYRNMFEYAFENGHEICGEPIDNYLVDIINTSNPENYVTELIVPIK</sequence>
<accession>U5MLM2</accession>
<protein>
    <recommendedName>
        <fullName evidence="3">GyrI-like small molecule binding domain-containing protein</fullName>
    </recommendedName>
</protein>
<dbReference type="Proteomes" id="UP000017118">
    <property type="component" value="Chromosome"/>
</dbReference>
<proteinExistence type="predicted"/>
<dbReference type="InterPro" id="IPR011256">
    <property type="entry name" value="Reg_factor_effector_dom_sf"/>
</dbReference>
<gene>
    <name evidence="1" type="ORF">CLSA_c04540</name>
</gene>
<evidence type="ECO:0000313" key="1">
    <source>
        <dbReference type="EMBL" id="AGX41485.1"/>
    </source>
</evidence>
<evidence type="ECO:0008006" key="3">
    <source>
        <dbReference type="Google" id="ProtNLM"/>
    </source>
</evidence>
<evidence type="ECO:0000313" key="2">
    <source>
        <dbReference type="Proteomes" id="UP000017118"/>
    </source>
</evidence>
<organism evidence="1 2">
    <name type="scientific">Clostridium saccharobutylicum DSM 13864</name>
    <dbReference type="NCBI Taxonomy" id="1345695"/>
    <lineage>
        <taxon>Bacteria</taxon>
        <taxon>Bacillati</taxon>
        <taxon>Bacillota</taxon>
        <taxon>Clostridia</taxon>
        <taxon>Eubacteriales</taxon>
        <taxon>Clostridiaceae</taxon>
        <taxon>Clostridium</taxon>
    </lineage>
</organism>
<dbReference type="GeneID" id="71415535"/>
<keyword evidence="2" id="KW-1185">Reference proteome</keyword>
<dbReference type="KEGG" id="csb:CLSA_c04540"/>
<dbReference type="SUPFAM" id="SSF55136">
    <property type="entry name" value="Probable bacterial effector-binding domain"/>
    <property type="match status" value="1"/>
</dbReference>
<dbReference type="HOGENOM" id="CLU_3134228_0_0_9"/>
<reference evidence="1 2" key="1">
    <citation type="journal article" date="2013" name="Genome Announc.">
        <title>Complete Genome Sequence of the Solvent Producer Clostridium saccharobutylicum NCP262 (DSM 13864).</title>
        <authorList>
            <person name="Poehlein A."/>
            <person name="Hartwich K."/>
            <person name="Krabben P."/>
            <person name="Ehrenreich A."/>
            <person name="Liebl W."/>
            <person name="Durre P."/>
            <person name="Gottschalk G."/>
            <person name="Daniel R."/>
        </authorList>
    </citation>
    <scope>NUCLEOTIDE SEQUENCE [LARGE SCALE GENOMIC DNA]</scope>
    <source>
        <strain evidence="1">DSM 13864</strain>
    </source>
</reference>
<dbReference type="RefSeq" id="WP_022743773.1">
    <property type="nucleotide sequence ID" value="NC_022571.1"/>
</dbReference>
<name>U5MLM2_CLOSA</name>